<dbReference type="Gene3D" id="3.10.450.50">
    <property type="match status" value="1"/>
</dbReference>
<evidence type="ECO:0000313" key="2">
    <source>
        <dbReference type="EMBL" id="TLS46009.1"/>
    </source>
</evidence>
<dbReference type="NCBIfam" id="TIGR02246">
    <property type="entry name" value="SgcJ/EcaC family oxidoreductase"/>
    <property type="match status" value="1"/>
</dbReference>
<dbReference type="SUPFAM" id="SSF54427">
    <property type="entry name" value="NTF2-like"/>
    <property type="match status" value="1"/>
</dbReference>
<comment type="caution">
    <text evidence="2">The sequence shown here is derived from an EMBL/GenBank/DDBJ whole genome shotgun (WGS) entry which is preliminary data.</text>
</comment>
<dbReference type="EMBL" id="VBZC01000011">
    <property type="protein sequence ID" value="TLS46009.1"/>
    <property type="molecule type" value="Genomic_DNA"/>
</dbReference>
<gene>
    <name evidence="2" type="ORF">FE633_12330</name>
</gene>
<name>A0A5R9FTK1_9ACTN</name>
<organism evidence="2 3">
    <name type="scientific">Streptomyces montanus</name>
    <dbReference type="NCBI Taxonomy" id="2580423"/>
    <lineage>
        <taxon>Bacteria</taxon>
        <taxon>Bacillati</taxon>
        <taxon>Actinomycetota</taxon>
        <taxon>Actinomycetes</taxon>
        <taxon>Kitasatosporales</taxon>
        <taxon>Streptomycetaceae</taxon>
        <taxon>Streptomyces</taxon>
    </lineage>
</organism>
<reference evidence="2 3" key="1">
    <citation type="submission" date="2019-05" db="EMBL/GenBank/DDBJ databases">
        <title>Streptomyces sp. NEAU-C151, a novel actinomycete isolated from soil.</title>
        <authorList>
            <person name="Han L."/>
            <person name="Jiang H."/>
        </authorList>
    </citation>
    <scope>NUCLEOTIDE SEQUENCE [LARGE SCALE GENOMIC DNA]</scope>
    <source>
        <strain evidence="2 3">NEAU-C151</strain>
    </source>
</reference>
<dbReference type="InterPro" id="IPR032710">
    <property type="entry name" value="NTF2-like_dom_sf"/>
</dbReference>
<evidence type="ECO:0000259" key="1">
    <source>
        <dbReference type="Pfam" id="PF12680"/>
    </source>
</evidence>
<dbReference type="Pfam" id="PF12680">
    <property type="entry name" value="SnoaL_2"/>
    <property type="match status" value="1"/>
</dbReference>
<dbReference type="Proteomes" id="UP000305906">
    <property type="component" value="Unassembled WGS sequence"/>
</dbReference>
<feature type="domain" description="SnoaL-like" evidence="1">
    <location>
        <begin position="9"/>
        <end position="110"/>
    </location>
</feature>
<sequence>MTVDEIIAEMTRAWNAGDGAAWAANFAEDADFVDVVGRVQRGRQVIAAEHQKIFDTIYKDSRLEIRRMDCRPISDDVLLIHTSSTLQVPDGPRAGEWHAIQTKIVRHGQILSFHNTGRTSLADFTARDEDLGRLSPQDWHRTDS</sequence>
<keyword evidence="3" id="KW-1185">Reference proteome</keyword>
<protein>
    <submittedName>
        <fullName evidence="2">SgcJ/EcaC family oxidoreductase</fullName>
    </submittedName>
</protein>
<evidence type="ECO:0000313" key="3">
    <source>
        <dbReference type="Proteomes" id="UP000305906"/>
    </source>
</evidence>
<dbReference type="AlphaFoldDB" id="A0A5R9FTK1"/>
<dbReference type="InterPro" id="IPR011944">
    <property type="entry name" value="Steroid_delta5-4_isomerase"/>
</dbReference>
<dbReference type="InterPro" id="IPR037401">
    <property type="entry name" value="SnoaL-like"/>
</dbReference>
<accession>A0A5R9FTK1</accession>
<proteinExistence type="predicted"/>